<dbReference type="InterPro" id="IPR045093">
    <property type="entry name" value="Cullin"/>
</dbReference>
<dbReference type="InterPro" id="IPR016158">
    <property type="entry name" value="Cullin_homology"/>
</dbReference>
<dbReference type="Gene3D" id="1.20.1310.10">
    <property type="entry name" value="Cullin Repeats"/>
    <property type="match status" value="2"/>
</dbReference>
<keyword evidence="2" id="KW-0832">Ubl conjugation</keyword>
<dbReference type="GO" id="GO:0006511">
    <property type="term" value="P:ubiquitin-dependent protein catabolic process"/>
    <property type="evidence" value="ECO:0007669"/>
    <property type="project" value="InterPro"/>
</dbReference>
<dbReference type="InterPro" id="IPR036388">
    <property type="entry name" value="WH-like_DNA-bd_sf"/>
</dbReference>
<dbReference type="EMBL" id="PJQM01001456">
    <property type="protein sequence ID" value="RCI02287.1"/>
    <property type="molecule type" value="Genomic_DNA"/>
</dbReference>
<dbReference type="InterPro" id="IPR019559">
    <property type="entry name" value="Cullin_neddylation_domain"/>
</dbReference>
<sequence length="381" mass="44141">SIVEQELLTKRVQVILEKCFDYFERLDLFQDTDYDKFSLLYRLLQKIDHLEICAKYFTAYVKKKGSSIMNAKTSVKERIMMLSAFETQTDEMVDHSFEGDDQFADGLKDGIEYFVNLRENNAIKLLAKYTDSVFKSAVYEEGLLEKAMFLFRYLQAKDTFEMVYKRDLAKRLLLNTTHKQGEKAMLAKMKKICGAGYTGKMEGMVKDIEKSAELMHEFNAVVLLLFNQATTFTFKEILVSTQLDELELRRVLVSLACREHKLLIKYPEGQEIEPTDTFVWHDGFQTDKSTFSMIAATLSEVIEKDAHLDTPVLFAREQQMDAVIVRIMKSKGTLSHGQLLNEVTCLVSFPVTAQEIKKRIEVLIDKEYLERSLHDSYRYLA</sequence>
<accession>A0A367KJD6</accession>
<dbReference type="SUPFAM" id="SSF74788">
    <property type="entry name" value="Cullin repeat-like"/>
    <property type="match status" value="1"/>
</dbReference>
<evidence type="ECO:0000256" key="4">
    <source>
        <dbReference type="RuleBase" id="RU003829"/>
    </source>
</evidence>
<gene>
    <name evidence="6" type="primary">CUL4A</name>
    <name evidence="6" type="ORF">CU098_001549</name>
</gene>
<dbReference type="SMART" id="SM00182">
    <property type="entry name" value="CULLIN"/>
    <property type="match status" value="1"/>
</dbReference>
<dbReference type="Proteomes" id="UP000253551">
    <property type="component" value="Unassembled WGS sequence"/>
</dbReference>
<dbReference type="InterPro" id="IPR036317">
    <property type="entry name" value="Cullin_homology_sf"/>
</dbReference>
<comment type="caution">
    <text evidence="6">The sequence shown here is derived from an EMBL/GenBank/DDBJ whole genome shotgun (WGS) entry which is preliminary data.</text>
</comment>
<dbReference type="InterPro" id="IPR016157">
    <property type="entry name" value="Cullin_CS"/>
</dbReference>
<keyword evidence="7" id="KW-1185">Reference proteome</keyword>
<dbReference type="AlphaFoldDB" id="A0A367KJD6"/>
<dbReference type="GO" id="GO:0031625">
    <property type="term" value="F:ubiquitin protein ligase binding"/>
    <property type="evidence" value="ECO:0007669"/>
    <property type="project" value="InterPro"/>
</dbReference>
<dbReference type="SUPFAM" id="SSF75632">
    <property type="entry name" value="Cullin homology domain"/>
    <property type="match status" value="1"/>
</dbReference>
<dbReference type="PROSITE" id="PS50069">
    <property type="entry name" value="CULLIN_2"/>
    <property type="match status" value="2"/>
</dbReference>
<dbReference type="InterPro" id="IPR001373">
    <property type="entry name" value="Cullin_N"/>
</dbReference>
<reference evidence="6 7" key="1">
    <citation type="journal article" date="2018" name="G3 (Bethesda)">
        <title>Phylogenetic and Phylogenomic Definition of Rhizopus Species.</title>
        <authorList>
            <person name="Gryganskyi A.P."/>
            <person name="Golan J."/>
            <person name="Dolatabadi S."/>
            <person name="Mondo S."/>
            <person name="Robb S."/>
            <person name="Idnurm A."/>
            <person name="Muszewska A."/>
            <person name="Steczkiewicz K."/>
            <person name="Masonjones S."/>
            <person name="Liao H.L."/>
            <person name="Gajdeczka M.T."/>
            <person name="Anike F."/>
            <person name="Vuek A."/>
            <person name="Anishchenko I.M."/>
            <person name="Voigt K."/>
            <person name="de Hoog G.S."/>
            <person name="Smith M.E."/>
            <person name="Heitman J."/>
            <person name="Vilgalys R."/>
            <person name="Stajich J.E."/>
        </authorList>
    </citation>
    <scope>NUCLEOTIDE SEQUENCE [LARGE SCALE GENOMIC DNA]</scope>
    <source>
        <strain evidence="6 7">LSU 92-RS-03</strain>
    </source>
</reference>
<name>A0A367KJD6_RHIST</name>
<protein>
    <submittedName>
        <fullName evidence="6">Cullin-4A</fullName>
    </submittedName>
</protein>
<dbReference type="PROSITE" id="PS01256">
    <property type="entry name" value="CULLIN_1"/>
    <property type="match status" value="1"/>
</dbReference>
<dbReference type="Gene3D" id="1.10.10.10">
    <property type="entry name" value="Winged helix-like DNA-binding domain superfamily/Winged helix DNA-binding domain"/>
    <property type="match status" value="2"/>
</dbReference>
<dbReference type="InterPro" id="IPR036390">
    <property type="entry name" value="WH_DNA-bd_sf"/>
</dbReference>
<evidence type="ECO:0000313" key="6">
    <source>
        <dbReference type="EMBL" id="RCI02287.1"/>
    </source>
</evidence>
<dbReference type="STRING" id="4846.A0A367KJD6"/>
<dbReference type="OrthoDB" id="27073at2759"/>
<feature type="domain" description="Cullin family profile" evidence="5">
    <location>
        <begin position="221"/>
        <end position="256"/>
    </location>
</feature>
<organism evidence="6 7">
    <name type="scientific">Rhizopus stolonifer</name>
    <name type="common">Rhizopus nigricans</name>
    <dbReference type="NCBI Taxonomy" id="4846"/>
    <lineage>
        <taxon>Eukaryota</taxon>
        <taxon>Fungi</taxon>
        <taxon>Fungi incertae sedis</taxon>
        <taxon>Mucoromycota</taxon>
        <taxon>Mucoromycotina</taxon>
        <taxon>Mucoromycetes</taxon>
        <taxon>Mucorales</taxon>
        <taxon>Mucorineae</taxon>
        <taxon>Rhizopodaceae</taxon>
        <taxon>Rhizopus</taxon>
    </lineage>
</organism>
<evidence type="ECO:0000259" key="5">
    <source>
        <dbReference type="PROSITE" id="PS50069"/>
    </source>
</evidence>
<evidence type="ECO:0000256" key="1">
    <source>
        <dbReference type="ARBA" id="ARBA00006019"/>
    </source>
</evidence>
<dbReference type="GO" id="GO:0031461">
    <property type="term" value="C:cullin-RING ubiquitin ligase complex"/>
    <property type="evidence" value="ECO:0007669"/>
    <property type="project" value="InterPro"/>
</dbReference>
<feature type="non-terminal residue" evidence="6">
    <location>
        <position position="1"/>
    </location>
</feature>
<dbReference type="SUPFAM" id="SSF46785">
    <property type="entry name" value="Winged helix' DNA-binding domain"/>
    <property type="match status" value="1"/>
</dbReference>
<feature type="domain" description="Cullin family profile" evidence="5">
    <location>
        <begin position="121"/>
        <end position="219"/>
    </location>
</feature>
<proteinExistence type="inferred from homology"/>
<dbReference type="PANTHER" id="PTHR11932">
    <property type="entry name" value="CULLIN"/>
    <property type="match status" value="1"/>
</dbReference>
<dbReference type="Pfam" id="PF00888">
    <property type="entry name" value="Cullin"/>
    <property type="match status" value="1"/>
</dbReference>
<comment type="similarity">
    <text evidence="1 3 4">Belongs to the cullin family.</text>
</comment>
<evidence type="ECO:0000256" key="3">
    <source>
        <dbReference type="PROSITE-ProRule" id="PRU00330"/>
    </source>
</evidence>
<dbReference type="SMART" id="SM00884">
    <property type="entry name" value="Cullin_Nedd8"/>
    <property type="match status" value="1"/>
</dbReference>
<dbReference type="Pfam" id="PF10557">
    <property type="entry name" value="Cullin_Nedd8"/>
    <property type="match status" value="1"/>
</dbReference>
<dbReference type="InterPro" id="IPR016159">
    <property type="entry name" value="Cullin_repeat-like_dom_sf"/>
</dbReference>
<evidence type="ECO:0000313" key="7">
    <source>
        <dbReference type="Proteomes" id="UP000253551"/>
    </source>
</evidence>
<evidence type="ECO:0000256" key="2">
    <source>
        <dbReference type="ARBA" id="ARBA00022843"/>
    </source>
</evidence>